<gene>
    <name evidence="2" type="ORF">XENOCAPTIV_030946</name>
</gene>
<name>A0ABV0RYP5_9TELE</name>
<dbReference type="InterPro" id="IPR027417">
    <property type="entry name" value="P-loop_NTPase"/>
</dbReference>
<organism evidence="2 3">
    <name type="scientific">Xenoophorus captivus</name>
    <dbReference type="NCBI Taxonomy" id="1517983"/>
    <lineage>
        <taxon>Eukaryota</taxon>
        <taxon>Metazoa</taxon>
        <taxon>Chordata</taxon>
        <taxon>Craniata</taxon>
        <taxon>Vertebrata</taxon>
        <taxon>Euteleostomi</taxon>
        <taxon>Actinopterygii</taxon>
        <taxon>Neopterygii</taxon>
        <taxon>Teleostei</taxon>
        <taxon>Neoteleostei</taxon>
        <taxon>Acanthomorphata</taxon>
        <taxon>Ovalentaria</taxon>
        <taxon>Atherinomorphae</taxon>
        <taxon>Cyprinodontiformes</taxon>
        <taxon>Goodeidae</taxon>
        <taxon>Xenoophorus</taxon>
    </lineage>
</organism>
<dbReference type="EMBL" id="JAHRIN010059804">
    <property type="protein sequence ID" value="MEQ2212452.1"/>
    <property type="molecule type" value="Genomic_DNA"/>
</dbReference>
<evidence type="ECO:0000256" key="1">
    <source>
        <dbReference type="SAM" id="MobiDB-lite"/>
    </source>
</evidence>
<comment type="caution">
    <text evidence="2">The sequence shown here is derived from an EMBL/GenBank/DDBJ whole genome shotgun (WGS) entry which is preliminary data.</text>
</comment>
<evidence type="ECO:0000313" key="2">
    <source>
        <dbReference type="EMBL" id="MEQ2212452.1"/>
    </source>
</evidence>
<dbReference type="SUPFAM" id="SSF52540">
    <property type="entry name" value="P-loop containing nucleoside triphosphate hydrolases"/>
    <property type="match status" value="1"/>
</dbReference>
<dbReference type="Gene3D" id="3.40.50.300">
    <property type="entry name" value="P-loop containing nucleotide triphosphate hydrolases"/>
    <property type="match status" value="1"/>
</dbReference>
<accession>A0ABV0RYP5</accession>
<evidence type="ECO:0000313" key="3">
    <source>
        <dbReference type="Proteomes" id="UP001434883"/>
    </source>
</evidence>
<keyword evidence="3" id="KW-1185">Reference proteome</keyword>
<dbReference type="Proteomes" id="UP001434883">
    <property type="component" value="Unassembled WGS sequence"/>
</dbReference>
<reference evidence="2 3" key="1">
    <citation type="submission" date="2021-06" db="EMBL/GenBank/DDBJ databases">
        <authorList>
            <person name="Palmer J.M."/>
        </authorList>
    </citation>
    <scope>NUCLEOTIDE SEQUENCE [LARGE SCALE GENOMIC DNA]</scope>
    <source>
        <strain evidence="2 3">XC_2019</strain>
        <tissue evidence="2">Muscle</tissue>
    </source>
</reference>
<sequence>MLQAFNFPTISLHSMMKQAVINHNTPGVPKIYIHRVGRTARAETKLKEYPMEEKEVLKILTQVNVTRRECEIRLESTDFDEKKEINKRKQLILEGKDPDLEAKRKAELEKIRSQKKKFKQKIQESIQRQKHGQLKKKQTKHKKAELTA</sequence>
<protein>
    <submittedName>
        <fullName evidence="2">Uncharacterized protein</fullName>
    </submittedName>
</protein>
<proteinExistence type="predicted"/>
<feature type="compositionally biased region" description="Basic residues" evidence="1">
    <location>
        <begin position="128"/>
        <end position="148"/>
    </location>
</feature>
<feature type="region of interest" description="Disordered" evidence="1">
    <location>
        <begin position="119"/>
        <end position="148"/>
    </location>
</feature>